<proteinExistence type="inferred from homology"/>
<dbReference type="GO" id="GO:0009435">
    <property type="term" value="P:NAD+ biosynthetic process"/>
    <property type="evidence" value="ECO:0007669"/>
    <property type="project" value="UniProtKB-UniPathway"/>
</dbReference>
<dbReference type="GO" id="GO:0004514">
    <property type="term" value="F:nicotinate-nucleotide diphosphorylase (carboxylating) activity"/>
    <property type="evidence" value="ECO:0007669"/>
    <property type="project" value="UniProtKB-EC"/>
</dbReference>
<dbReference type="EC" id="2.4.2.19" evidence="6"/>
<dbReference type="Gene3D" id="3.90.1170.20">
    <property type="entry name" value="Quinolinate phosphoribosyl transferase, N-terminal domain"/>
    <property type="match status" value="1"/>
</dbReference>
<dbReference type="STRING" id="679901.Mzhil_0390"/>
<dbReference type="InterPro" id="IPR022412">
    <property type="entry name" value="Quinolinate_PRibosylTrfase_N"/>
</dbReference>
<evidence type="ECO:0000313" key="9">
    <source>
        <dbReference type="EMBL" id="AEH60265.1"/>
    </source>
</evidence>
<dbReference type="AlphaFoldDB" id="F7XPD7"/>
<dbReference type="GeneID" id="10821995"/>
<comment type="pathway">
    <text evidence="1 6">Cofactor biosynthesis; NAD(+) biosynthesis; nicotinate D-ribonucleotide from quinolinate: step 1/1.</text>
</comment>
<dbReference type="Pfam" id="PF02749">
    <property type="entry name" value="QRPTase_N"/>
    <property type="match status" value="1"/>
</dbReference>
<dbReference type="PIRSF" id="PIRSF006250">
    <property type="entry name" value="NadC_ModD"/>
    <property type="match status" value="1"/>
</dbReference>
<protein>
    <recommendedName>
        <fullName evidence="6">Nicotinate-nucleotide pyrophosphorylase [carboxylating]</fullName>
        <ecNumber evidence="6">2.4.2.19</ecNumber>
    </recommendedName>
    <alternativeName>
        <fullName evidence="6">Quinolinate phosphoribosyltransferase [decarboxylating]</fullName>
    </alternativeName>
</protein>
<evidence type="ECO:0000259" key="7">
    <source>
        <dbReference type="Pfam" id="PF01729"/>
    </source>
</evidence>
<dbReference type="InterPro" id="IPR027277">
    <property type="entry name" value="NadC/ModD"/>
</dbReference>
<dbReference type="InterPro" id="IPR037128">
    <property type="entry name" value="Quinolinate_PRibosylTase_N_sf"/>
</dbReference>
<dbReference type="KEGG" id="mzh:Mzhil_0390"/>
<dbReference type="PANTHER" id="PTHR32179:SF3">
    <property type="entry name" value="NICOTINATE-NUCLEOTIDE PYROPHOSPHORYLASE [CARBOXYLATING]"/>
    <property type="match status" value="1"/>
</dbReference>
<evidence type="ECO:0000256" key="6">
    <source>
        <dbReference type="PIRNR" id="PIRNR006250"/>
    </source>
</evidence>
<evidence type="ECO:0000259" key="8">
    <source>
        <dbReference type="Pfam" id="PF02749"/>
    </source>
</evidence>
<evidence type="ECO:0000313" key="10">
    <source>
        <dbReference type="Proteomes" id="UP000006622"/>
    </source>
</evidence>
<dbReference type="GO" id="GO:0005737">
    <property type="term" value="C:cytoplasm"/>
    <property type="evidence" value="ECO:0007669"/>
    <property type="project" value="TreeGrafter"/>
</dbReference>
<keyword evidence="10" id="KW-1185">Reference proteome</keyword>
<dbReference type="FunFam" id="3.20.20.70:FF:000030">
    <property type="entry name" value="Nicotinate-nucleotide pyrophosphorylase, carboxylating"/>
    <property type="match status" value="1"/>
</dbReference>
<comment type="catalytic activity">
    <reaction evidence="6">
        <text>nicotinate beta-D-ribonucleotide + CO2 + diphosphate = quinolinate + 5-phospho-alpha-D-ribose 1-diphosphate + 2 H(+)</text>
        <dbReference type="Rhea" id="RHEA:12733"/>
        <dbReference type="ChEBI" id="CHEBI:15378"/>
        <dbReference type="ChEBI" id="CHEBI:16526"/>
        <dbReference type="ChEBI" id="CHEBI:29959"/>
        <dbReference type="ChEBI" id="CHEBI:33019"/>
        <dbReference type="ChEBI" id="CHEBI:57502"/>
        <dbReference type="ChEBI" id="CHEBI:58017"/>
        <dbReference type="EC" id="2.4.2.19"/>
    </reaction>
</comment>
<dbReference type="SUPFAM" id="SSF51690">
    <property type="entry name" value="Nicotinate/Quinolinate PRTase C-terminal domain-like"/>
    <property type="match status" value="1"/>
</dbReference>
<comment type="subunit">
    <text evidence="6">Hexamer formed by 3 homodimers.</text>
</comment>
<feature type="domain" description="Quinolinate phosphoribosyl transferase N-terminal" evidence="8">
    <location>
        <begin position="19"/>
        <end position="99"/>
    </location>
</feature>
<keyword evidence="5 6" id="KW-0808">Transferase</keyword>
<dbReference type="CDD" id="cd01572">
    <property type="entry name" value="QPRTase"/>
    <property type="match status" value="1"/>
</dbReference>
<dbReference type="SUPFAM" id="SSF54675">
    <property type="entry name" value="Nicotinate/Quinolinate PRTase N-terminal domain-like"/>
    <property type="match status" value="1"/>
</dbReference>
<dbReference type="HOGENOM" id="CLU_039622_2_0_2"/>
<dbReference type="UniPathway" id="UPA00253">
    <property type="reaction ID" value="UER00331"/>
</dbReference>
<evidence type="ECO:0000256" key="1">
    <source>
        <dbReference type="ARBA" id="ARBA00004893"/>
    </source>
</evidence>
<dbReference type="Pfam" id="PF01729">
    <property type="entry name" value="QRPTase_C"/>
    <property type="match status" value="1"/>
</dbReference>
<dbReference type="InterPro" id="IPR013785">
    <property type="entry name" value="Aldolase_TIM"/>
</dbReference>
<dbReference type="Gene3D" id="3.20.20.70">
    <property type="entry name" value="Aldolase class I"/>
    <property type="match status" value="1"/>
</dbReference>
<dbReference type="EMBL" id="CP002101">
    <property type="protein sequence ID" value="AEH60265.1"/>
    <property type="molecule type" value="Genomic_DNA"/>
</dbReference>
<dbReference type="NCBIfam" id="TIGR00078">
    <property type="entry name" value="nadC"/>
    <property type="match status" value="1"/>
</dbReference>
<keyword evidence="4 6" id="KW-0328">Glycosyltransferase</keyword>
<gene>
    <name evidence="9" type="ordered locus">Mzhil_0390</name>
</gene>
<dbReference type="PANTHER" id="PTHR32179">
    <property type="entry name" value="NICOTINATE-NUCLEOTIDE PYROPHOSPHORYLASE [CARBOXYLATING]"/>
    <property type="match status" value="1"/>
</dbReference>
<evidence type="ECO:0000256" key="3">
    <source>
        <dbReference type="ARBA" id="ARBA00022642"/>
    </source>
</evidence>
<comment type="function">
    <text evidence="6">Involved in the catabolism of quinolinic acid (QA).</text>
</comment>
<evidence type="ECO:0000256" key="2">
    <source>
        <dbReference type="ARBA" id="ARBA00009400"/>
    </source>
</evidence>
<comment type="similarity">
    <text evidence="2 6">Belongs to the NadC/ModD family.</text>
</comment>
<dbReference type="OrthoDB" id="115072at2157"/>
<evidence type="ECO:0000256" key="5">
    <source>
        <dbReference type="ARBA" id="ARBA00022679"/>
    </source>
</evidence>
<dbReference type="GO" id="GO:0034213">
    <property type="term" value="P:quinolinate catabolic process"/>
    <property type="evidence" value="ECO:0007669"/>
    <property type="project" value="TreeGrafter"/>
</dbReference>
<name>F7XPD7_METZD</name>
<dbReference type="Proteomes" id="UP000006622">
    <property type="component" value="Chromosome"/>
</dbReference>
<dbReference type="InterPro" id="IPR036068">
    <property type="entry name" value="Nicotinate_pribotase-like_C"/>
</dbReference>
<dbReference type="RefSeq" id="WP_013897704.1">
    <property type="nucleotide sequence ID" value="NC_015676.1"/>
</dbReference>
<feature type="domain" description="Quinolinate phosphoribosyl transferase C-terminal" evidence="7">
    <location>
        <begin position="101"/>
        <end position="271"/>
    </location>
</feature>
<organism evidence="9 10">
    <name type="scientific">Methanosalsum zhilinae (strain DSM 4017 / NBRC 107636 / OCM 62 / WeN5)</name>
    <name type="common">Methanohalophilus zhilinae</name>
    <dbReference type="NCBI Taxonomy" id="679901"/>
    <lineage>
        <taxon>Archaea</taxon>
        <taxon>Methanobacteriati</taxon>
        <taxon>Methanobacteriota</taxon>
        <taxon>Stenosarchaea group</taxon>
        <taxon>Methanomicrobia</taxon>
        <taxon>Methanosarcinales</taxon>
        <taxon>Methanosarcinaceae</taxon>
        <taxon>Methanosalsum</taxon>
    </lineage>
</organism>
<dbReference type="InterPro" id="IPR002638">
    <property type="entry name" value="Quinolinate_PRibosylTrfase_C"/>
</dbReference>
<evidence type="ECO:0000256" key="4">
    <source>
        <dbReference type="ARBA" id="ARBA00022676"/>
    </source>
</evidence>
<sequence>MLTGEIEKFVEEDQVYLDIASSIVPSKKVNAVIFTKQDCTIAGVEEVKSIFDYFGIEYSSSFTDGDNVGSGETIFRLYSEAASILCAERIILNFLGHLSGIATMTRSCVSRIENISSAKIACTRKTVPGIRRFEKAAVVAGGGDPHRFSLSDMVMIKDNHIKLMGLEEAIVAARKHSSFVQKVEVEVESEQDAVTAVELGADIIMLDNMDPGLIIRTLQTLKRKGLRDSVIIEASGGIHQGNLEEYAKTGVDVISMGSLVYDAGWIDVSLEILTDTI</sequence>
<accession>F7XPD7</accession>
<keyword evidence="3 6" id="KW-0662">Pyridine nucleotide biosynthesis</keyword>
<reference evidence="9 10" key="1">
    <citation type="submission" date="2010-07" db="EMBL/GenBank/DDBJ databases">
        <title>The complete genome of Methanosalsum zhilinae DSM 4017.</title>
        <authorList>
            <consortium name="US DOE Joint Genome Institute (JGI-PGF)"/>
            <person name="Lucas S."/>
            <person name="Copeland A."/>
            <person name="Lapidus A."/>
            <person name="Glavina del Rio T."/>
            <person name="Dalin E."/>
            <person name="Tice H."/>
            <person name="Bruce D."/>
            <person name="Goodwin L."/>
            <person name="Pitluck S."/>
            <person name="Kyrpides N."/>
            <person name="Mavromatis K."/>
            <person name="Ovchinnikova G."/>
            <person name="Daligault H."/>
            <person name="Detter J.C."/>
            <person name="Han C."/>
            <person name="Tapia R."/>
            <person name="Larimer F."/>
            <person name="Land M."/>
            <person name="Hauser L."/>
            <person name="Markowitz V."/>
            <person name="Cheng J.-F."/>
            <person name="Hugenholtz P."/>
            <person name="Woyke T."/>
            <person name="Wu D."/>
            <person name="Spring S."/>
            <person name="Schueler E."/>
            <person name="Brambilla E."/>
            <person name="Klenk H.-P."/>
            <person name="Eisen J.A."/>
        </authorList>
    </citation>
    <scope>NUCLEOTIDE SEQUENCE [LARGE SCALE GENOMIC DNA]</scope>
    <source>
        <strain evidence="10">DSM 4017 / NBRC 107636 / OCM 62 / WeN5</strain>
    </source>
</reference>
<dbReference type="InterPro" id="IPR004393">
    <property type="entry name" value="NadC"/>
</dbReference>